<dbReference type="PANTHER" id="PTHR33710">
    <property type="entry name" value="BNAC02G09200D PROTEIN"/>
    <property type="match status" value="1"/>
</dbReference>
<dbReference type="EMBL" id="CM016559">
    <property type="protein sequence ID" value="TKV99438.1"/>
    <property type="molecule type" value="Genomic_DNA"/>
</dbReference>
<accession>A0A4U6TFW1</accession>
<dbReference type="SUPFAM" id="SSF56219">
    <property type="entry name" value="DNase I-like"/>
    <property type="match status" value="1"/>
</dbReference>
<sequence length="212" mass="24140">MTDHVPDCWAIASDFNLTRDSSENNHGNTNVSLSSAFNSTIERLNLFDLPLVDRLFTWSNHRSTPTLARLDCVLLSLHMSHTFLDSSMSSFPKPTSYHTPILLRMSTSIPKANLFRFETAWDYLPIILPAWAPSSERGVAAMMVSSLKVIRCMSKAWARRKQASPTLLPNCKIVIYLLNVLEEGRRLSTGEHLLRRDCQDRLTLTVRERTAY</sequence>
<reference evidence="1" key="1">
    <citation type="submission" date="2019-03" db="EMBL/GenBank/DDBJ databases">
        <title>WGS assembly of Setaria viridis.</title>
        <authorList>
            <person name="Huang P."/>
            <person name="Jenkins J."/>
            <person name="Grimwood J."/>
            <person name="Barry K."/>
            <person name="Healey A."/>
            <person name="Mamidi S."/>
            <person name="Sreedasyam A."/>
            <person name="Shu S."/>
            <person name="Feldman M."/>
            <person name="Wu J."/>
            <person name="Yu Y."/>
            <person name="Chen C."/>
            <person name="Johnson J."/>
            <person name="Rokhsar D."/>
            <person name="Baxter I."/>
            <person name="Schmutz J."/>
            <person name="Brutnell T."/>
            <person name="Kellogg E."/>
        </authorList>
    </citation>
    <scope>NUCLEOTIDE SEQUENCE [LARGE SCALE GENOMIC DNA]</scope>
</reference>
<evidence type="ECO:0008006" key="3">
    <source>
        <dbReference type="Google" id="ProtNLM"/>
    </source>
</evidence>
<protein>
    <recommendedName>
        <fullName evidence="3">Endonuclease/exonuclease/phosphatase domain-containing protein</fullName>
    </recommendedName>
</protein>
<dbReference type="Proteomes" id="UP000298652">
    <property type="component" value="Chromosome 8"/>
</dbReference>
<dbReference type="Gramene" id="TKV99438">
    <property type="protein sequence ID" value="TKV99438"/>
    <property type="gene ID" value="SEVIR_8G043333v2"/>
</dbReference>
<organism evidence="1 2">
    <name type="scientific">Setaria viridis</name>
    <name type="common">Green bristlegrass</name>
    <name type="synonym">Setaria italica subsp. viridis</name>
    <dbReference type="NCBI Taxonomy" id="4556"/>
    <lineage>
        <taxon>Eukaryota</taxon>
        <taxon>Viridiplantae</taxon>
        <taxon>Streptophyta</taxon>
        <taxon>Embryophyta</taxon>
        <taxon>Tracheophyta</taxon>
        <taxon>Spermatophyta</taxon>
        <taxon>Magnoliopsida</taxon>
        <taxon>Liliopsida</taxon>
        <taxon>Poales</taxon>
        <taxon>Poaceae</taxon>
        <taxon>PACMAD clade</taxon>
        <taxon>Panicoideae</taxon>
        <taxon>Panicodae</taxon>
        <taxon>Paniceae</taxon>
        <taxon>Cenchrinae</taxon>
        <taxon>Setaria</taxon>
    </lineage>
</organism>
<dbReference type="PANTHER" id="PTHR33710:SF48">
    <property type="entry name" value="OS02G0307075 PROTEIN"/>
    <property type="match status" value="1"/>
</dbReference>
<proteinExistence type="predicted"/>
<evidence type="ECO:0000313" key="2">
    <source>
        <dbReference type="Proteomes" id="UP000298652"/>
    </source>
</evidence>
<keyword evidence="2" id="KW-1185">Reference proteome</keyword>
<dbReference type="InterPro" id="IPR036691">
    <property type="entry name" value="Endo/exonu/phosph_ase_sf"/>
</dbReference>
<dbReference type="AlphaFoldDB" id="A0A4U6TFW1"/>
<dbReference type="Gene3D" id="3.60.10.10">
    <property type="entry name" value="Endonuclease/exonuclease/phosphatase"/>
    <property type="match status" value="1"/>
</dbReference>
<evidence type="ECO:0000313" key="1">
    <source>
        <dbReference type="EMBL" id="TKV99438.1"/>
    </source>
</evidence>
<gene>
    <name evidence="1" type="ORF">SEVIR_8G043333v2</name>
</gene>
<name>A0A4U6TFW1_SETVI</name>